<name>A0A4U3KQX9_9BACT</name>
<evidence type="ECO:0000313" key="6">
    <source>
        <dbReference type="Proteomes" id="UP000305848"/>
    </source>
</evidence>
<dbReference type="PANTHER" id="PTHR30265:SF4">
    <property type="entry name" value="KOW MOTIF FAMILY PROTEIN, EXPRESSED"/>
    <property type="match status" value="1"/>
</dbReference>
<keyword evidence="3" id="KW-0804">Transcription</keyword>
<dbReference type="RefSeq" id="WP_137263985.1">
    <property type="nucleotide sequence ID" value="NZ_SZQL01000030.1"/>
</dbReference>
<dbReference type="Gene3D" id="3.30.70.940">
    <property type="entry name" value="NusG, N-terminal domain"/>
    <property type="match status" value="1"/>
</dbReference>
<keyword evidence="2" id="KW-0805">Transcription regulation</keyword>
<organism evidence="5 6">
    <name type="scientific">Ilyomonas limi</name>
    <dbReference type="NCBI Taxonomy" id="2575867"/>
    <lineage>
        <taxon>Bacteria</taxon>
        <taxon>Pseudomonadati</taxon>
        <taxon>Bacteroidota</taxon>
        <taxon>Chitinophagia</taxon>
        <taxon>Chitinophagales</taxon>
        <taxon>Chitinophagaceae</taxon>
        <taxon>Ilyomonas</taxon>
    </lineage>
</organism>
<evidence type="ECO:0000313" key="5">
    <source>
        <dbReference type="EMBL" id="TKK64632.1"/>
    </source>
</evidence>
<dbReference type="PANTHER" id="PTHR30265">
    <property type="entry name" value="RHO-INTERACTING TRANSCRIPTION TERMINATION FACTOR NUSG"/>
    <property type="match status" value="1"/>
</dbReference>
<dbReference type="EMBL" id="SZQL01000030">
    <property type="protein sequence ID" value="TKK64632.1"/>
    <property type="molecule type" value="Genomic_DNA"/>
</dbReference>
<protein>
    <submittedName>
        <fullName evidence="5">UpxY family transcription antiterminator</fullName>
    </submittedName>
</protein>
<feature type="domain" description="NusG-like N-terminal" evidence="4">
    <location>
        <begin position="4"/>
        <end position="101"/>
    </location>
</feature>
<dbReference type="Proteomes" id="UP000305848">
    <property type="component" value="Unassembled WGS sequence"/>
</dbReference>
<dbReference type="InterPro" id="IPR043425">
    <property type="entry name" value="NusG-like"/>
</dbReference>
<evidence type="ECO:0000256" key="2">
    <source>
        <dbReference type="ARBA" id="ARBA00023015"/>
    </source>
</evidence>
<comment type="caution">
    <text evidence="5">The sequence shown here is derived from an EMBL/GenBank/DDBJ whole genome shotgun (WGS) entry which is preliminary data.</text>
</comment>
<dbReference type="GO" id="GO:0006354">
    <property type="term" value="P:DNA-templated transcription elongation"/>
    <property type="evidence" value="ECO:0007669"/>
    <property type="project" value="InterPro"/>
</dbReference>
<evidence type="ECO:0000256" key="1">
    <source>
        <dbReference type="ARBA" id="ARBA00022814"/>
    </source>
</evidence>
<dbReference type="CDD" id="cd09895">
    <property type="entry name" value="NGN_SP_UpxY"/>
    <property type="match status" value="1"/>
</dbReference>
<dbReference type="InterPro" id="IPR006645">
    <property type="entry name" value="NGN-like_dom"/>
</dbReference>
<dbReference type="AlphaFoldDB" id="A0A4U3KQX9"/>
<evidence type="ECO:0000259" key="4">
    <source>
        <dbReference type="SMART" id="SM00738"/>
    </source>
</evidence>
<keyword evidence="1" id="KW-0889">Transcription antitermination</keyword>
<gene>
    <name evidence="5" type="ORF">FC093_22020</name>
</gene>
<proteinExistence type="predicted"/>
<keyword evidence="6" id="KW-1185">Reference proteome</keyword>
<evidence type="ECO:0000256" key="3">
    <source>
        <dbReference type="ARBA" id="ARBA00023163"/>
    </source>
</evidence>
<dbReference type="SUPFAM" id="SSF82679">
    <property type="entry name" value="N-utilization substance G protein NusG, N-terminal domain"/>
    <property type="match status" value="1"/>
</dbReference>
<sequence length="167" mass="19433">MLNTKKWYALYTRPKFEKKVAELLTKKNIINYCPVRKVSKQWADRKKIIHEPLFTSYVFVFISAKEYFLTLETQGVLNFVHWLGKPAVIKNEEIEVIKHFLAEYQYVSVIKNIQSNDKVRILNGPLTALEGEVVEVKNKTVKVLLPSLGYHLLAEVEKENIEILKAV</sequence>
<dbReference type="GO" id="GO:0031564">
    <property type="term" value="P:transcription antitermination"/>
    <property type="evidence" value="ECO:0007669"/>
    <property type="project" value="UniProtKB-KW"/>
</dbReference>
<dbReference type="InterPro" id="IPR036735">
    <property type="entry name" value="NGN_dom_sf"/>
</dbReference>
<accession>A0A4U3KQX9</accession>
<dbReference type="InterPro" id="IPR008991">
    <property type="entry name" value="Translation_prot_SH3-like_sf"/>
</dbReference>
<dbReference type="OrthoDB" id="9796143at2"/>
<dbReference type="SUPFAM" id="SSF50104">
    <property type="entry name" value="Translation proteins SH3-like domain"/>
    <property type="match status" value="1"/>
</dbReference>
<dbReference type="Pfam" id="PF02357">
    <property type="entry name" value="NusG"/>
    <property type="match status" value="1"/>
</dbReference>
<reference evidence="5 6" key="1">
    <citation type="submission" date="2019-05" db="EMBL/GenBank/DDBJ databases">
        <title>Panacibacter sp. strain 17mud1-8 Genome sequencing and assembly.</title>
        <authorList>
            <person name="Chhetri G."/>
        </authorList>
    </citation>
    <scope>NUCLEOTIDE SEQUENCE [LARGE SCALE GENOMIC DNA]</scope>
    <source>
        <strain evidence="5 6">17mud1-8</strain>
    </source>
</reference>
<dbReference type="NCBIfam" id="NF033644">
    <property type="entry name" value="antiterm_UpxY"/>
    <property type="match status" value="1"/>
</dbReference>
<dbReference type="SMART" id="SM00738">
    <property type="entry name" value="NGN"/>
    <property type="match status" value="1"/>
</dbReference>